<comment type="caution">
    <text evidence="3">The sequence shown here is derived from an EMBL/GenBank/DDBJ whole genome shotgun (WGS) entry which is preliminary data.</text>
</comment>
<protein>
    <recommendedName>
        <fullName evidence="2">RecA family profile 1 domain-containing protein</fullName>
    </recommendedName>
</protein>
<proteinExistence type="predicted"/>
<evidence type="ECO:0000313" key="4">
    <source>
        <dbReference type="Proteomes" id="UP001176940"/>
    </source>
</evidence>
<feature type="domain" description="RecA family profile 1" evidence="2">
    <location>
        <begin position="134"/>
        <end position="290"/>
    </location>
</feature>
<dbReference type="Proteomes" id="UP001176940">
    <property type="component" value="Unassembled WGS sequence"/>
</dbReference>
<evidence type="ECO:0000256" key="1">
    <source>
        <dbReference type="SAM" id="MobiDB-lite"/>
    </source>
</evidence>
<sequence>MGVAVRGLPSSWRRERSERPGACALQYFALNRADKLHLCRSLSVNTRGRRPHKKMGGPGPQRPLDRTTAGPPLGGNSIEAIDMRGLRVFTKCRRSPPASLSTADRSAPGCDGSEIIALSDHRKNCPTPAAKKYGDIIEFHGPEGSGKTEMFCHLIARCILPVSEGGLQVEVVYVDTDYHFDMLRLVTILEHRLSQSEEEMVKQCLSRFFLVYCSSSVQLLLTLYSLENMFCSRPSLCLLIIDSLSSFYWIDRNNGGESISRQESNIRKCIELLDKLIKEYKLVLFASTQTIMQKMYNETSEASHSEKQTSSAVGFKPYLCKLWQHVTTNRVFFSKEKKHESNITMFSVTSCHLKSKNVIRRSFVVTEAGAKFIP</sequence>
<dbReference type="InterPro" id="IPR027417">
    <property type="entry name" value="P-loop_NTPase"/>
</dbReference>
<dbReference type="Gene3D" id="3.40.50.300">
    <property type="entry name" value="P-loop containing nucleotide triphosphate hydrolases"/>
    <property type="match status" value="1"/>
</dbReference>
<dbReference type="PROSITE" id="PS50162">
    <property type="entry name" value="RECA_2"/>
    <property type="match status" value="1"/>
</dbReference>
<dbReference type="InterPro" id="IPR013632">
    <property type="entry name" value="Rad51_C"/>
</dbReference>
<accession>A0ABN9KRS7</accession>
<dbReference type="EMBL" id="CAUEEQ010001947">
    <property type="protein sequence ID" value="CAJ0921332.1"/>
    <property type="molecule type" value="Genomic_DNA"/>
</dbReference>
<dbReference type="InterPro" id="IPR030547">
    <property type="entry name" value="XRCC2"/>
</dbReference>
<dbReference type="CDD" id="cd19490">
    <property type="entry name" value="XRCC2"/>
    <property type="match status" value="1"/>
</dbReference>
<evidence type="ECO:0000313" key="3">
    <source>
        <dbReference type="EMBL" id="CAJ0921332.1"/>
    </source>
</evidence>
<dbReference type="Pfam" id="PF08423">
    <property type="entry name" value="Rad51"/>
    <property type="match status" value="1"/>
</dbReference>
<feature type="region of interest" description="Disordered" evidence="1">
    <location>
        <begin position="44"/>
        <end position="72"/>
    </location>
</feature>
<dbReference type="SUPFAM" id="SSF52540">
    <property type="entry name" value="P-loop containing nucleoside triphosphate hydrolases"/>
    <property type="match status" value="1"/>
</dbReference>
<dbReference type="PANTHER" id="PTHR46644:SF2">
    <property type="entry name" value="DNA REPAIR PROTEIN XRCC2"/>
    <property type="match status" value="1"/>
</dbReference>
<organism evidence="3 4">
    <name type="scientific">Ranitomeya imitator</name>
    <name type="common">mimic poison frog</name>
    <dbReference type="NCBI Taxonomy" id="111125"/>
    <lineage>
        <taxon>Eukaryota</taxon>
        <taxon>Metazoa</taxon>
        <taxon>Chordata</taxon>
        <taxon>Craniata</taxon>
        <taxon>Vertebrata</taxon>
        <taxon>Euteleostomi</taxon>
        <taxon>Amphibia</taxon>
        <taxon>Batrachia</taxon>
        <taxon>Anura</taxon>
        <taxon>Neobatrachia</taxon>
        <taxon>Hyloidea</taxon>
        <taxon>Dendrobatidae</taxon>
        <taxon>Dendrobatinae</taxon>
        <taxon>Ranitomeya</taxon>
    </lineage>
</organism>
<name>A0ABN9KRS7_9NEOB</name>
<dbReference type="InterPro" id="IPR020588">
    <property type="entry name" value="RecA_ATP-bd"/>
</dbReference>
<dbReference type="PANTHER" id="PTHR46644">
    <property type="entry name" value="DNA REPAIR PROTEIN XRCC2"/>
    <property type="match status" value="1"/>
</dbReference>
<keyword evidence="4" id="KW-1185">Reference proteome</keyword>
<evidence type="ECO:0000259" key="2">
    <source>
        <dbReference type="PROSITE" id="PS50162"/>
    </source>
</evidence>
<gene>
    <name evidence="3" type="ORF">RIMI_LOCUS1492490</name>
</gene>
<reference evidence="3" key="1">
    <citation type="submission" date="2023-07" db="EMBL/GenBank/DDBJ databases">
        <authorList>
            <person name="Stuckert A."/>
        </authorList>
    </citation>
    <scope>NUCLEOTIDE SEQUENCE</scope>
</reference>